<dbReference type="RefSeq" id="XP_033572200.1">
    <property type="nucleotide sequence ID" value="XM_033725955.1"/>
</dbReference>
<protein>
    <submittedName>
        <fullName evidence="1 3">Uncharacterized protein</fullName>
    </submittedName>
</protein>
<reference evidence="3" key="3">
    <citation type="submission" date="2025-04" db="UniProtKB">
        <authorList>
            <consortium name="RefSeq"/>
        </authorList>
    </citation>
    <scope>IDENTIFICATION</scope>
    <source>
        <strain evidence="3">CBS 304.34</strain>
    </source>
</reference>
<reference evidence="3" key="2">
    <citation type="submission" date="2020-04" db="EMBL/GenBank/DDBJ databases">
        <authorList>
            <consortium name="NCBI Genome Project"/>
        </authorList>
    </citation>
    <scope>NUCLEOTIDE SEQUENCE</scope>
    <source>
        <strain evidence="3">CBS 304.34</strain>
    </source>
</reference>
<evidence type="ECO:0000313" key="2">
    <source>
        <dbReference type="Proteomes" id="UP000504636"/>
    </source>
</evidence>
<dbReference type="GeneID" id="54466848"/>
<gene>
    <name evidence="1 3" type="ORF">BDZ99DRAFT_524946</name>
</gene>
<name>A0A6A6Y8R9_9PEZI</name>
<dbReference type="EMBL" id="MU003710">
    <property type="protein sequence ID" value="KAF2805236.1"/>
    <property type="molecule type" value="Genomic_DNA"/>
</dbReference>
<sequence length="138" mass="14716">MNPLLTHWPDFPDPDFPNTLLSGSNSNSNSNSTPTRLHLLTTINALGLSKTLDDLPGPTAARLRASRRRNWTAYAAWLADVRAQLWQCSPGRRVPLHRDRAGVLVAGRGGHDGHPGAAALRGDAGRGLVGREALAEGG</sequence>
<keyword evidence="2" id="KW-1185">Reference proteome</keyword>
<dbReference type="Proteomes" id="UP000504636">
    <property type="component" value="Unplaced"/>
</dbReference>
<evidence type="ECO:0000313" key="3">
    <source>
        <dbReference type="RefSeq" id="XP_033572200.1"/>
    </source>
</evidence>
<reference evidence="1 3" key="1">
    <citation type="journal article" date="2020" name="Stud. Mycol.">
        <title>101 Dothideomycetes genomes: a test case for predicting lifestyles and emergence of pathogens.</title>
        <authorList>
            <person name="Haridas S."/>
            <person name="Albert R."/>
            <person name="Binder M."/>
            <person name="Bloem J."/>
            <person name="Labutti K."/>
            <person name="Salamov A."/>
            <person name="Andreopoulos B."/>
            <person name="Baker S."/>
            <person name="Barry K."/>
            <person name="Bills G."/>
            <person name="Bluhm B."/>
            <person name="Cannon C."/>
            <person name="Castanera R."/>
            <person name="Culley D."/>
            <person name="Daum C."/>
            <person name="Ezra D."/>
            <person name="Gonzalez J."/>
            <person name="Henrissat B."/>
            <person name="Kuo A."/>
            <person name="Liang C."/>
            <person name="Lipzen A."/>
            <person name="Lutzoni F."/>
            <person name="Magnuson J."/>
            <person name="Mondo S."/>
            <person name="Nolan M."/>
            <person name="Ohm R."/>
            <person name="Pangilinan J."/>
            <person name="Park H.-J."/>
            <person name="Ramirez L."/>
            <person name="Alfaro M."/>
            <person name="Sun H."/>
            <person name="Tritt A."/>
            <person name="Yoshinaga Y."/>
            <person name="Zwiers L.-H."/>
            <person name="Turgeon B."/>
            <person name="Goodwin S."/>
            <person name="Spatafora J."/>
            <person name="Crous P."/>
            <person name="Grigoriev I."/>
        </authorList>
    </citation>
    <scope>NUCLEOTIDE SEQUENCE</scope>
    <source>
        <strain evidence="1 3">CBS 304.34</strain>
    </source>
</reference>
<proteinExistence type="predicted"/>
<evidence type="ECO:0000313" key="1">
    <source>
        <dbReference type="EMBL" id="KAF2805236.1"/>
    </source>
</evidence>
<organism evidence="1">
    <name type="scientific">Mytilinidion resinicola</name>
    <dbReference type="NCBI Taxonomy" id="574789"/>
    <lineage>
        <taxon>Eukaryota</taxon>
        <taxon>Fungi</taxon>
        <taxon>Dikarya</taxon>
        <taxon>Ascomycota</taxon>
        <taxon>Pezizomycotina</taxon>
        <taxon>Dothideomycetes</taxon>
        <taxon>Pleosporomycetidae</taxon>
        <taxon>Mytilinidiales</taxon>
        <taxon>Mytilinidiaceae</taxon>
        <taxon>Mytilinidion</taxon>
    </lineage>
</organism>
<accession>A0A6A6Y8R9</accession>
<dbReference type="AlphaFoldDB" id="A0A6A6Y8R9"/>